<dbReference type="EMBL" id="JAHEWX010000016">
    <property type="protein sequence ID" value="MBT1542615.1"/>
    <property type="molecule type" value="Genomic_DNA"/>
</dbReference>
<dbReference type="Proteomes" id="UP000709437">
    <property type="component" value="Unassembled WGS sequence"/>
</dbReference>
<evidence type="ECO:0000313" key="3">
    <source>
        <dbReference type="EMBL" id="MBT1542615.1"/>
    </source>
</evidence>
<dbReference type="Pfam" id="PF00589">
    <property type="entry name" value="Phage_integrase"/>
    <property type="match status" value="1"/>
</dbReference>
<dbReference type="PANTHER" id="PTHR30349:SF64">
    <property type="entry name" value="PROPHAGE INTEGRASE INTD-RELATED"/>
    <property type="match status" value="1"/>
</dbReference>
<sequence length="225" mass="24576">MQLGELGPLSFRGESGVVLDRIDLGQVLRLDLVSLLVLLGLGQWHGVGEASAVQAGDIAFLQRRLQVRRQVQRAGGQEVRISPPKYGSERDVYVPDELTAALSWHMSEVGVRGDERWLFVGSGGNPPRGNTIYYWWAKTIAAAGVEPFKLHDCRHFFASGLIAAGCDVVTVQRALGHHSATVTLNTYAHLWPDAEDRTRAATADLMRQVSATNAALVRHEVADTV</sequence>
<evidence type="ECO:0000256" key="1">
    <source>
        <dbReference type="ARBA" id="ARBA00023172"/>
    </source>
</evidence>
<dbReference type="PANTHER" id="PTHR30349">
    <property type="entry name" value="PHAGE INTEGRASE-RELATED"/>
    <property type="match status" value="1"/>
</dbReference>
<name>A0A9Q2W5H0_9MICO</name>
<proteinExistence type="predicted"/>
<keyword evidence="1" id="KW-0233">DNA recombination</keyword>
<dbReference type="GO" id="GO:0003677">
    <property type="term" value="F:DNA binding"/>
    <property type="evidence" value="ECO:0007669"/>
    <property type="project" value="InterPro"/>
</dbReference>
<dbReference type="AlphaFoldDB" id="A0A9Q2W5H0"/>
<dbReference type="InterPro" id="IPR011010">
    <property type="entry name" value="DNA_brk_join_enz"/>
</dbReference>
<dbReference type="InterPro" id="IPR002104">
    <property type="entry name" value="Integrase_catalytic"/>
</dbReference>
<evidence type="ECO:0000313" key="4">
    <source>
        <dbReference type="Proteomes" id="UP000709437"/>
    </source>
</evidence>
<dbReference type="Gene3D" id="1.10.443.10">
    <property type="entry name" value="Intergrase catalytic core"/>
    <property type="match status" value="1"/>
</dbReference>
<dbReference type="InterPro" id="IPR050090">
    <property type="entry name" value="Tyrosine_recombinase_XerCD"/>
</dbReference>
<accession>A0A9Q2W5H0</accession>
<dbReference type="PROSITE" id="PS51898">
    <property type="entry name" value="TYR_RECOMBINASE"/>
    <property type="match status" value="1"/>
</dbReference>
<gene>
    <name evidence="3" type="ORF">KK103_12655</name>
</gene>
<dbReference type="InterPro" id="IPR013762">
    <property type="entry name" value="Integrase-like_cat_sf"/>
</dbReference>
<dbReference type="GO" id="GO:0015074">
    <property type="term" value="P:DNA integration"/>
    <property type="evidence" value="ECO:0007669"/>
    <property type="project" value="InterPro"/>
</dbReference>
<feature type="domain" description="Tyr recombinase" evidence="2">
    <location>
        <begin position="14"/>
        <end position="203"/>
    </location>
</feature>
<dbReference type="CDD" id="cd01189">
    <property type="entry name" value="INT_ICEBs1_C_like"/>
    <property type="match status" value="1"/>
</dbReference>
<comment type="caution">
    <text evidence="3">The sequence shown here is derived from an EMBL/GenBank/DDBJ whole genome shotgun (WGS) entry which is preliminary data.</text>
</comment>
<protein>
    <submittedName>
        <fullName evidence="3">Site-specific integrase</fullName>
    </submittedName>
</protein>
<reference evidence="3" key="1">
    <citation type="submission" date="2021-05" db="EMBL/GenBank/DDBJ databases">
        <title>Whole genome sequence of Curtobacterium flaccumfaciens pv. flaccumfaciens strain CFBP 3417.</title>
        <authorList>
            <person name="Osdaghi E."/>
            <person name="Taghouti G."/>
            <person name="Portier P."/>
            <person name="Fazliarab A."/>
            <person name="Taghavi S.M."/>
            <person name="Briand M."/>
            <person name="Le-Saux M."/>
            <person name="Jacques M.-A."/>
        </authorList>
    </citation>
    <scope>NUCLEOTIDE SEQUENCE</scope>
    <source>
        <strain evidence="3">CFBP 3417</strain>
    </source>
</reference>
<dbReference type="SUPFAM" id="SSF56349">
    <property type="entry name" value="DNA breaking-rejoining enzymes"/>
    <property type="match status" value="1"/>
</dbReference>
<dbReference type="GO" id="GO:0006310">
    <property type="term" value="P:DNA recombination"/>
    <property type="evidence" value="ECO:0007669"/>
    <property type="project" value="UniProtKB-KW"/>
</dbReference>
<evidence type="ECO:0000259" key="2">
    <source>
        <dbReference type="PROSITE" id="PS51898"/>
    </source>
</evidence>
<organism evidence="3 4">
    <name type="scientific">Curtobacterium flaccumfaciens pv. flaccumfaciens</name>
    <dbReference type="NCBI Taxonomy" id="138532"/>
    <lineage>
        <taxon>Bacteria</taxon>
        <taxon>Bacillati</taxon>
        <taxon>Actinomycetota</taxon>
        <taxon>Actinomycetes</taxon>
        <taxon>Micrococcales</taxon>
        <taxon>Microbacteriaceae</taxon>
        <taxon>Curtobacterium</taxon>
    </lineage>
</organism>